<evidence type="ECO:0000313" key="3">
    <source>
        <dbReference type="Proteomes" id="UP000789901"/>
    </source>
</evidence>
<dbReference type="Proteomes" id="UP000789901">
    <property type="component" value="Unassembled WGS sequence"/>
</dbReference>
<feature type="non-terminal residue" evidence="2">
    <location>
        <position position="360"/>
    </location>
</feature>
<name>A0ABN7WM40_GIGMA</name>
<keyword evidence="3" id="KW-1185">Reference proteome</keyword>
<keyword evidence="1" id="KW-0175">Coiled coil</keyword>
<comment type="caution">
    <text evidence="2">The sequence shown here is derived from an EMBL/GenBank/DDBJ whole genome shotgun (WGS) entry which is preliminary data.</text>
</comment>
<proteinExistence type="predicted"/>
<evidence type="ECO:0000313" key="2">
    <source>
        <dbReference type="EMBL" id="CAG8835614.1"/>
    </source>
</evidence>
<protein>
    <submittedName>
        <fullName evidence="2">7582_t:CDS:1</fullName>
    </submittedName>
</protein>
<accession>A0ABN7WM40</accession>
<gene>
    <name evidence="2" type="ORF">GMARGA_LOCUS32663</name>
</gene>
<feature type="coiled-coil region" evidence="1">
    <location>
        <begin position="135"/>
        <end position="162"/>
    </location>
</feature>
<evidence type="ECO:0000256" key="1">
    <source>
        <dbReference type="SAM" id="Coils"/>
    </source>
</evidence>
<reference evidence="2 3" key="1">
    <citation type="submission" date="2021-06" db="EMBL/GenBank/DDBJ databases">
        <authorList>
            <person name="Kallberg Y."/>
            <person name="Tangrot J."/>
            <person name="Rosling A."/>
        </authorList>
    </citation>
    <scope>NUCLEOTIDE SEQUENCE [LARGE SCALE GENOMIC DNA]</scope>
    <source>
        <strain evidence="2 3">120-4 pot B 10/14</strain>
    </source>
</reference>
<organism evidence="2 3">
    <name type="scientific">Gigaspora margarita</name>
    <dbReference type="NCBI Taxonomy" id="4874"/>
    <lineage>
        <taxon>Eukaryota</taxon>
        <taxon>Fungi</taxon>
        <taxon>Fungi incertae sedis</taxon>
        <taxon>Mucoromycota</taxon>
        <taxon>Glomeromycotina</taxon>
        <taxon>Glomeromycetes</taxon>
        <taxon>Diversisporales</taxon>
        <taxon>Gigasporaceae</taxon>
        <taxon>Gigaspora</taxon>
    </lineage>
</organism>
<feature type="non-terminal residue" evidence="2">
    <location>
        <position position="1"/>
    </location>
</feature>
<dbReference type="EMBL" id="CAJVQB010051815">
    <property type="protein sequence ID" value="CAG8835614.1"/>
    <property type="molecule type" value="Genomic_DNA"/>
</dbReference>
<sequence>IDYLAKKYLLKEEKEAIQEYSKVSGIEKNKNKIFLFCQKLVETKTADGTNIIRSDCKYENEFKKIKIVRIDVKIDDQIDNTARCLYIDVITGLQNNKVTNNAAKLAEVEEIMGLASHIKKKDNFNLTTKVEVLNKKDAELDLEDLIDDYLEIVKERKEASKNPQKSVALRRIETRYFYMVKNLQRLELLTVPNHTKEIEAKVGYEDQIEANKNKNNISKIESKDKIEIDSDVLEIVKEKTGHLVGMIKPGFKNSIEDKKKASMEYQELIEVDNCGQMKLDQKEKVKDKKDLKDLIIAQSYDQNSTKEKRIAFDFNQYPIEDKYSKVKVLEDNQQHGISICLIGIKLKVENNSVRIEYQIK</sequence>